<protein>
    <submittedName>
        <fullName evidence="1">Uncharacterized protein</fullName>
    </submittedName>
</protein>
<evidence type="ECO:0000313" key="1">
    <source>
        <dbReference type="EMBL" id="KKT36880.1"/>
    </source>
</evidence>
<comment type="caution">
    <text evidence="1">The sequence shown here is derived from an EMBL/GenBank/DDBJ whole genome shotgun (WGS) entry which is preliminary data.</text>
</comment>
<evidence type="ECO:0000313" key="2">
    <source>
        <dbReference type="Proteomes" id="UP000033815"/>
    </source>
</evidence>
<dbReference type="EMBL" id="LCHP01000004">
    <property type="protein sequence ID" value="KKT36880.1"/>
    <property type="molecule type" value="Genomic_DNA"/>
</dbReference>
<dbReference type="AlphaFoldDB" id="A0A837I734"/>
<dbReference type="Proteomes" id="UP000033815">
    <property type="component" value="Unassembled WGS sequence"/>
</dbReference>
<accession>A0A837I734</accession>
<name>A0A837I734_9BACT</name>
<proteinExistence type="predicted"/>
<reference evidence="1 2" key="1">
    <citation type="journal article" date="2015" name="Nature">
        <title>rRNA introns, odd ribosomes, and small enigmatic genomes across a large radiation of phyla.</title>
        <authorList>
            <person name="Brown C.T."/>
            <person name="Hug L.A."/>
            <person name="Thomas B.C."/>
            <person name="Sharon I."/>
            <person name="Castelle C.J."/>
            <person name="Singh A."/>
            <person name="Wilkins M.J."/>
            <person name="Williams K.H."/>
            <person name="Banfield J.F."/>
        </authorList>
    </citation>
    <scope>NUCLEOTIDE SEQUENCE [LARGE SCALE GENOMIC DNA]</scope>
</reference>
<sequence length="165" mass="18948">MEIKDSKTLVLNETVLHKSLLVPVNERDATVTEFIRCYQTGKFGNIERAPRGEEMSITIALYVLTENDEWKNVLTKLKEESWSPASLVLWSLYVQDKKEAVTDTVTIPGTLYRDDDLVEWIPLVRYRPRLFLKTATEVLSMKLSSSLQTAKSRTILVSRIEVLKT</sequence>
<gene>
    <name evidence="1" type="ORF">UW25_C0004G0208</name>
</gene>
<organism evidence="1 2">
    <name type="scientific">Candidatus Nomurabacteria bacterium GW2011_GWB1_44_12</name>
    <dbReference type="NCBI Taxonomy" id="1618748"/>
    <lineage>
        <taxon>Bacteria</taxon>
        <taxon>Candidatus Nomuraibacteriota</taxon>
    </lineage>
</organism>